<evidence type="ECO:0000259" key="4">
    <source>
        <dbReference type="PROSITE" id="PS51186"/>
    </source>
</evidence>
<dbReference type="EMBL" id="CAJNBK010000001">
    <property type="protein sequence ID" value="CAE6689168.1"/>
    <property type="molecule type" value="Genomic_DNA"/>
</dbReference>
<evidence type="ECO:0000259" key="3">
    <source>
        <dbReference type="PROSITE" id="PS50995"/>
    </source>
</evidence>
<dbReference type="InterPro" id="IPR036390">
    <property type="entry name" value="WH_DNA-bd_sf"/>
</dbReference>
<comment type="caution">
    <text evidence="5">The sequence shown here is derived from an EMBL/GenBank/DDBJ whole genome shotgun (WGS) entry which is preliminary data.</text>
</comment>
<evidence type="ECO:0000256" key="1">
    <source>
        <dbReference type="ARBA" id="ARBA00022679"/>
    </source>
</evidence>
<dbReference type="Pfam" id="PF01047">
    <property type="entry name" value="MarR"/>
    <property type="match status" value="1"/>
</dbReference>
<dbReference type="InterPro" id="IPR016181">
    <property type="entry name" value="Acyl_CoA_acyltransferase"/>
</dbReference>
<keyword evidence="1" id="KW-0808">Transferase</keyword>
<evidence type="ECO:0008006" key="7">
    <source>
        <dbReference type="Google" id="ProtNLM"/>
    </source>
</evidence>
<dbReference type="InterPro" id="IPR000182">
    <property type="entry name" value="GNAT_dom"/>
</dbReference>
<feature type="region of interest" description="Disordered" evidence="2">
    <location>
        <begin position="1"/>
        <end position="20"/>
    </location>
</feature>
<evidence type="ECO:0000313" key="5">
    <source>
        <dbReference type="EMBL" id="CAE6689168.1"/>
    </source>
</evidence>
<feature type="domain" description="N-acetyltransferase" evidence="4">
    <location>
        <begin position="184"/>
        <end position="324"/>
    </location>
</feature>
<dbReference type="PROSITE" id="PS50995">
    <property type="entry name" value="HTH_MARR_2"/>
    <property type="match status" value="1"/>
</dbReference>
<dbReference type="PROSITE" id="PS51186">
    <property type="entry name" value="GNAT"/>
    <property type="match status" value="1"/>
</dbReference>
<dbReference type="InterPro" id="IPR000835">
    <property type="entry name" value="HTH_MarR-typ"/>
</dbReference>
<dbReference type="Proteomes" id="UP000672526">
    <property type="component" value="Unassembled WGS sequence"/>
</dbReference>
<name>A0ABM8QC34_9BURK</name>
<dbReference type="InterPro" id="IPR036388">
    <property type="entry name" value="WH-like_DNA-bd_sf"/>
</dbReference>
<dbReference type="Pfam" id="PF00583">
    <property type="entry name" value="Acetyltransf_1"/>
    <property type="match status" value="1"/>
</dbReference>
<evidence type="ECO:0000256" key="2">
    <source>
        <dbReference type="SAM" id="MobiDB-lite"/>
    </source>
</evidence>
<sequence length="327" mass="36663">MPSNIVLCSKPKKSPGEPHLTDSEALRRAQAVRHFNRFYTQHIGALHEHLAKSAFSLTEVRVLHELSRGRAQTASVLGRNLGLDSGYLSRLLTSFERRDLITRRPSDSDARQWLIALTDNGHAAYAPLDAAAIEEVSALLNGLTVLSQDQLITAMKVIERLLDTKPKHELVILRQPRAGDCGWLVHRQAQWFGAQYGWDQSFEGLLARVVADYSQRSDPVREMCWVADQEGMVVGSVCIVGVSTTVAGVRLLWVEPDVQRLGIGTQLMSECVRFARRAGYTKLTLTTASTLKEPRRLCERAGFQLACTTAERRFGKDLMIERWELEL</sequence>
<dbReference type="PANTHER" id="PTHR13947:SF37">
    <property type="entry name" value="LD18367P"/>
    <property type="match status" value="1"/>
</dbReference>
<organism evidence="5 6">
    <name type="scientific">Paraburkholderia haematera</name>
    <dbReference type="NCBI Taxonomy" id="2793077"/>
    <lineage>
        <taxon>Bacteria</taxon>
        <taxon>Pseudomonadati</taxon>
        <taxon>Pseudomonadota</taxon>
        <taxon>Betaproteobacteria</taxon>
        <taxon>Burkholderiales</taxon>
        <taxon>Burkholderiaceae</taxon>
        <taxon>Paraburkholderia</taxon>
    </lineage>
</organism>
<gene>
    <name evidence="5" type="ORF">R69888_00139</name>
</gene>
<dbReference type="SMART" id="SM00347">
    <property type="entry name" value="HTH_MARR"/>
    <property type="match status" value="1"/>
</dbReference>
<protein>
    <recommendedName>
        <fullName evidence="7">MarR family transcriptional regulator</fullName>
    </recommendedName>
</protein>
<dbReference type="InterPro" id="IPR050769">
    <property type="entry name" value="NAT_camello-type"/>
</dbReference>
<dbReference type="PANTHER" id="PTHR13947">
    <property type="entry name" value="GNAT FAMILY N-ACETYLTRANSFERASE"/>
    <property type="match status" value="1"/>
</dbReference>
<keyword evidence="6" id="KW-1185">Reference proteome</keyword>
<dbReference type="CDD" id="cd04301">
    <property type="entry name" value="NAT_SF"/>
    <property type="match status" value="1"/>
</dbReference>
<dbReference type="SUPFAM" id="SSF46785">
    <property type="entry name" value="Winged helix' DNA-binding domain"/>
    <property type="match status" value="1"/>
</dbReference>
<accession>A0ABM8QC34</accession>
<proteinExistence type="predicted"/>
<dbReference type="Gene3D" id="3.40.630.30">
    <property type="match status" value="1"/>
</dbReference>
<dbReference type="Gene3D" id="1.10.10.10">
    <property type="entry name" value="Winged helix-like DNA-binding domain superfamily/Winged helix DNA-binding domain"/>
    <property type="match status" value="1"/>
</dbReference>
<evidence type="ECO:0000313" key="6">
    <source>
        <dbReference type="Proteomes" id="UP000672526"/>
    </source>
</evidence>
<feature type="domain" description="HTH marR-type" evidence="3">
    <location>
        <begin position="28"/>
        <end position="163"/>
    </location>
</feature>
<dbReference type="SUPFAM" id="SSF55729">
    <property type="entry name" value="Acyl-CoA N-acyltransferases (Nat)"/>
    <property type="match status" value="1"/>
</dbReference>
<reference evidence="5 6" key="1">
    <citation type="submission" date="2021-02" db="EMBL/GenBank/DDBJ databases">
        <authorList>
            <person name="Vanwijnsberghe S."/>
        </authorList>
    </citation>
    <scope>NUCLEOTIDE SEQUENCE [LARGE SCALE GENOMIC DNA]</scope>
    <source>
        <strain evidence="5 6">LMG 31837</strain>
    </source>
</reference>